<dbReference type="SUPFAM" id="SSF51120">
    <property type="entry name" value="beta-Roll"/>
    <property type="match status" value="1"/>
</dbReference>
<dbReference type="SUPFAM" id="SSF56300">
    <property type="entry name" value="Metallo-dependent phosphatases"/>
    <property type="match status" value="1"/>
</dbReference>
<feature type="region of interest" description="Disordered" evidence="3">
    <location>
        <begin position="1871"/>
        <end position="1894"/>
    </location>
</feature>
<gene>
    <name evidence="5" type="ORF">PZ740_08630</name>
</gene>
<dbReference type="InterPro" id="IPR022409">
    <property type="entry name" value="PKD/Chitinase_dom"/>
</dbReference>
<protein>
    <submittedName>
        <fullName evidence="5">Ig-like domain-containing protein</fullName>
    </submittedName>
</protein>
<evidence type="ECO:0000259" key="4">
    <source>
        <dbReference type="SMART" id="SM00089"/>
    </source>
</evidence>
<feature type="compositionally biased region" description="Basic and acidic residues" evidence="3">
    <location>
        <begin position="184"/>
        <end position="196"/>
    </location>
</feature>
<dbReference type="InterPro" id="IPR029052">
    <property type="entry name" value="Metallo-depent_PP-like"/>
</dbReference>
<dbReference type="InterPro" id="IPR001343">
    <property type="entry name" value="Hemolysn_Ca-bd"/>
</dbReference>
<dbReference type="InterPro" id="IPR010496">
    <property type="entry name" value="AL/BT2_dom"/>
</dbReference>
<dbReference type="Pfam" id="PF06439">
    <property type="entry name" value="3keto-disac_hyd"/>
    <property type="match status" value="1"/>
</dbReference>
<dbReference type="InterPro" id="IPR050557">
    <property type="entry name" value="RTX_toxin/Mannuronan_C5-epim"/>
</dbReference>
<dbReference type="InterPro" id="IPR011049">
    <property type="entry name" value="Serralysin-like_metalloprot_C"/>
</dbReference>
<feature type="region of interest" description="Disordered" evidence="3">
    <location>
        <begin position="168"/>
        <end position="211"/>
    </location>
</feature>
<evidence type="ECO:0000256" key="3">
    <source>
        <dbReference type="SAM" id="MobiDB-lite"/>
    </source>
</evidence>
<name>A0AAP4D4U1_9PROT</name>
<comment type="subcellular location">
    <subcellularLocation>
        <location evidence="1">Secreted</location>
    </subcellularLocation>
</comment>
<sequence length="2007" mass="211676">MASISNPILDFITKRGSENRVIDLNGVFSGQNLTYTVESSDPSVAAVTIDGSELTIDFLETLGYSDLKITATDAAGNSVSDDVRVRVTGENAYTIAVLPDTQNYTNASRAYIFENMTNWLVDNKDSLNIEFVIHVGDITTNNSDAHHWPYAEQALRILDGEIPYSLLPGNHDQNTGNAANHSTDPLDTRFSPEKQAETNPDTFGGVYDQEPTRSANNYHTFTAPDGTKWLVLSLEFGPRDDVIRWAGEVIEEHLDHRVILANHSYMNWAGRHDATGAPLYGEGAGYDYGMGNSVHGANDGETMYRELIQKYSNVSFTFSGHIFGDGAETLVSYDQFGNPVYQMLVNYQNGISSEITSGGGIGSGSNGGNGAIRLLTIDPENNAVYTSTYFTELDDYLTGGRGDGELDRDGLTGEYRGHEETLDLYVGPPEVVAIAKAGNDQFVAAEPGQEKALVTLDGDWTINPTNDEGLVYQWTDRDGNVVSTDARPTLELGAGHHALTLTVTDSQGRVSTDDVLVVVSNDDTLLVDNFNDGDANGWSRPGPEITLTSGTPQEFEIAPLPGQAAPSTSDFAFVPKASATQGIKITPAFDMAAGTVLASYSIAFDILVPSAGAQNYTGLLQIDGGATSADAELFLKKSGETAGIGSMQKYDGSFTFDAWHRVVVTFAENPDGSLTLSKYIDGALAGTQVATNSGRYKLDPEKGFLLLADNDGETSDAYVSSVLVTDKVFTAQEVQELGGARDGGILATAPSANSVQFDFDADSSGPAFGAGTMAPQGGQEITYDSVEDFDVPAVPSAPTGGDADAPVMFIPKLAPSQGLQLAPDASAPSGTMVTSYTFIFDVMVPSATASGFTSLFQSDLANSSDAELFIRNNNNGTGGIGINSQYPGSFKYDQWQRVALTVEDLGNGSVRLSKYVDGVKVGTQTMGVDRYAIDVSKGVLLFTDENGETSGLYASSVLFTDKVYSDAEIAELGGVTAGGIVSTPPTELSAQINFGNPDLADDFGNAEVTPGQVGTGIGSFIVKGSAHLRDTVDEGQDALEGRVYEQSNSADNYLVWDDEGALSWSDYEFEATLQTTDNDGIGVVFYYQDDKNHYKIVLNAEANTRSLVKVVNGVESVLAQVNAGTPWSRDFHLKVAVVEGEINVFLDGHNVFGTVVDETPLVGGTVGFLSHHQKSSQFDNVAVNKVTLSAHAGDDVRALDIDGDGSVTVALSAQGSYGLADIVSYVWTNEQGEVVAEGKTAEVTLGTGNHALELTVTDANGKTATDTVRVDAVAKSKVLLAEDFGSAASLASWTIVDEGEFGGVGEDGTSSHWELQDGRLVQTSDLKSRQLIWNGASHNDHWQKGWSPLGDGANMLRKGTYALFNDPAAQEWSDYAVEATIQSPDNGALGLLFYYQDANNYYKLELDANLGQRHGSLFHLIQMKDGVEQFLAEFPAVYTPDNAFQLRVEVEDNQIQAYMDDMALFAYAIEDHAQSKGTVGLFSWDSAGVSFDNVTVVSLAGDDQPEPGDNTAPVAADDEGFTTRSGEGLLLAAALLIVNDSDADGDELTIVSVQDAVGGTATLDDAGNVLFTPAAGFVGEASFTYTVSDGKGGTSEATVTVTVDAAPNQAPVAGNDRFYALQDKPLSASLASLLANDRDEDGDTLTITSVQDAVSGTVELVDGKVVFTPEAGFAGEASFTYTVADGKGGEATGSVTVTVRPQPNRAPVAANDSVIIAAGVAATIAAATLLANDADADGDTLSITSVTAGTGGTVELDGENVIFTPADGFTGEASFTYTVSDGKGGTSEAAVTVMVEASNPYEGWTMGTAGDDVLRGEFFRANKIYGDAGDDVIRGGMRADELDGGDGDDEIHGGFGSDILKGGDGDDALHGGNGKDQLFGGEGDDELHGGNGDDLLEGGAGDDYLYGGNGKDRLIGGEGDDVLRGGNGRDTFVFAANSGADVIVDFQVRKDTIELVGLDFETFDDVLAAMIDSDDGVIIQLDQTGDNYILLEGVDKSRLSGNDFDII</sequence>
<dbReference type="SMART" id="SM00089">
    <property type="entry name" value="PKD"/>
    <property type="match status" value="2"/>
</dbReference>
<dbReference type="EMBL" id="JARGEQ010000083">
    <property type="protein sequence ID" value="MDF1586449.1"/>
    <property type="molecule type" value="Genomic_DNA"/>
</dbReference>
<evidence type="ECO:0000256" key="1">
    <source>
        <dbReference type="ARBA" id="ARBA00004613"/>
    </source>
</evidence>
<evidence type="ECO:0000313" key="6">
    <source>
        <dbReference type="Proteomes" id="UP001301140"/>
    </source>
</evidence>
<reference evidence="5 6" key="1">
    <citation type="submission" date="2023-03" db="EMBL/GenBank/DDBJ databases">
        <title>YIM 152171 draft genome.</title>
        <authorList>
            <person name="Yang Z."/>
        </authorList>
    </citation>
    <scope>NUCLEOTIDE SEQUENCE [LARGE SCALE GENOMIC DNA]</scope>
    <source>
        <strain evidence="5 6">YIM 152171</strain>
    </source>
</reference>
<dbReference type="Gene3D" id="2.60.120.560">
    <property type="entry name" value="Exo-inulinase, domain 1"/>
    <property type="match status" value="2"/>
</dbReference>
<dbReference type="PRINTS" id="PR00313">
    <property type="entry name" value="CABNDNGRPT"/>
</dbReference>
<dbReference type="Gene3D" id="3.60.21.10">
    <property type="match status" value="1"/>
</dbReference>
<dbReference type="PANTHER" id="PTHR38340:SF1">
    <property type="entry name" value="S-LAYER PROTEIN"/>
    <property type="match status" value="1"/>
</dbReference>
<evidence type="ECO:0000256" key="2">
    <source>
        <dbReference type="ARBA" id="ARBA00022525"/>
    </source>
</evidence>
<dbReference type="SUPFAM" id="SSF49899">
    <property type="entry name" value="Concanavalin A-like lectins/glucanases"/>
    <property type="match status" value="2"/>
</dbReference>
<dbReference type="GO" id="GO:0005509">
    <property type="term" value="F:calcium ion binding"/>
    <property type="evidence" value="ECO:0007669"/>
    <property type="project" value="InterPro"/>
</dbReference>
<keyword evidence="2" id="KW-0964">Secreted</keyword>
<keyword evidence="6" id="KW-1185">Reference proteome</keyword>
<dbReference type="Gene3D" id="2.60.40.10">
    <property type="entry name" value="Immunoglobulins"/>
    <property type="match status" value="2"/>
</dbReference>
<comment type="caution">
    <text evidence="5">The sequence shown here is derived from an EMBL/GenBank/DDBJ whole genome shotgun (WGS) entry which is preliminary data.</text>
</comment>
<dbReference type="PROSITE" id="PS00330">
    <property type="entry name" value="HEMOLYSIN_CALCIUM"/>
    <property type="match status" value="3"/>
</dbReference>
<organism evidence="5 6">
    <name type="scientific">Marinimicrococcus flavescens</name>
    <dbReference type="NCBI Taxonomy" id="3031815"/>
    <lineage>
        <taxon>Bacteria</taxon>
        <taxon>Pseudomonadati</taxon>
        <taxon>Pseudomonadota</taxon>
        <taxon>Alphaproteobacteria</taxon>
        <taxon>Geminicoccales</taxon>
        <taxon>Geminicoccaceae</taxon>
        <taxon>Marinimicrococcus</taxon>
    </lineage>
</organism>
<dbReference type="RefSeq" id="WP_327788865.1">
    <property type="nucleotide sequence ID" value="NZ_JARGEQ010000083.1"/>
</dbReference>
<dbReference type="Gene3D" id="2.150.10.10">
    <property type="entry name" value="Serralysin-like metalloprotease, C-terminal"/>
    <property type="match status" value="2"/>
</dbReference>
<evidence type="ECO:0000313" key="5">
    <source>
        <dbReference type="EMBL" id="MDF1586449.1"/>
    </source>
</evidence>
<dbReference type="Pfam" id="PF17963">
    <property type="entry name" value="Big_9"/>
    <property type="match status" value="3"/>
</dbReference>
<dbReference type="Pfam" id="PF00353">
    <property type="entry name" value="HemolysinCabind"/>
    <property type="match status" value="3"/>
</dbReference>
<dbReference type="InterPro" id="IPR018511">
    <property type="entry name" value="Hemolysin-typ_Ca-bd_CS"/>
</dbReference>
<accession>A0AAP4D4U1</accession>
<dbReference type="InterPro" id="IPR013783">
    <property type="entry name" value="Ig-like_fold"/>
</dbReference>
<dbReference type="InterPro" id="IPR013320">
    <property type="entry name" value="ConA-like_dom_sf"/>
</dbReference>
<dbReference type="GO" id="GO:0005576">
    <property type="term" value="C:extracellular region"/>
    <property type="evidence" value="ECO:0007669"/>
    <property type="project" value="UniProtKB-SubCell"/>
</dbReference>
<feature type="compositionally biased region" description="Polar residues" evidence="3">
    <location>
        <begin position="171"/>
        <end position="183"/>
    </location>
</feature>
<feature type="domain" description="PKD/Chitinase" evidence="4">
    <location>
        <begin position="443"/>
        <end position="522"/>
    </location>
</feature>
<dbReference type="PANTHER" id="PTHR38340">
    <property type="entry name" value="S-LAYER PROTEIN"/>
    <property type="match status" value="1"/>
</dbReference>
<dbReference type="NCBIfam" id="NF012211">
    <property type="entry name" value="tand_rpt_95"/>
    <property type="match status" value="3"/>
</dbReference>
<dbReference type="Proteomes" id="UP001301140">
    <property type="component" value="Unassembled WGS sequence"/>
</dbReference>
<feature type="domain" description="PKD/Chitinase" evidence="4">
    <location>
        <begin position="1198"/>
        <end position="1275"/>
    </location>
</feature>
<proteinExistence type="predicted"/>
<dbReference type="Gene3D" id="2.60.40.2810">
    <property type="match status" value="3"/>
</dbReference>
<dbReference type="GO" id="GO:0016787">
    <property type="term" value="F:hydrolase activity"/>
    <property type="evidence" value="ECO:0007669"/>
    <property type="project" value="InterPro"/>
</dbReference>